<proteinExistence type="predicted"/>
<evidence type="ECO:0000256" key="2">
    <source>
        <dbReference type="SAM" id="Phobius"/>
    </source>
</evidence>
<keyword evidence="2" id="KW-0472">Membrane</keyword>
<dbReference type="EMBL" id="JACHVT010000001">
    <property type="protein sequence ID" value="MBB2985066.1"/>
    <property type="molecule type" value="Genomic_DNA"/>
</dbReference>
<dbReference type="AlphaFoldDB" id="A0A839PSV6"/>
<sequence length="160" mass="16606">MSHSNREVPTMSDDTTDDTTDRAAARAALEAAGSAAIDRPGDRRVHAVATAAFGLLVGAYFAVTRVEPALVPGWVSTAGYAVLALALAAWQTRAARTVPHGVRRVSRWGLVGTLAVMVVTLGVVNSLYRDGIPGLVLVVAGALVAAPMVVAAAVLQRRPR</sequence>
<comment type="caution">
    <text evidence="3">The sequence shown here is derived from an EMBL/GenBank/DDBJ whole genome shotgun (WGS) entry which is preliminary data.</text>
</comment>
<feature type="transmembrane region" description="Helical" evidence="2">
    <location>
        <begin position="108"/>
        <end position="128"/>
    </location>
</feature>
<keyword evidence="2" id="KW-1133">Transmembrane helix</keyword>
<feature type="region of interest" description="Disordered" evidence="1">
    <location>
        <begin position="1"/>
        <end position="21"/>
    </location>
</feature>
<evidence type="ECO:0000313" key="3">
    <source>
        <dbReference type="EMBL" id="MBB2985066.1"/>
    </source>
</evidence>
<dbReference type="RefSeq" id="WP_184507211.1">
    <property type="nucleotide sequence ID" value="NZ_JACHVT010000001.1"/>
</dbReference>
<reference evidence="3 4" key="1">
    <citation type="submission" date="2020-08" db="EMBL/GenBank/DDBJ databases">
        <title>Genomic Encyclopedia of Type Strains, Phase IV (KMG-V): Genome sequencing to study the core and pangenomes of soil and plant-associated prokaryotes.</title>
        <authorList>
            <person name="Whitman W."/>
        </authorList>
    </citation>
    <scope>NUCLEOTIDE SEQUENCE [LARGE SCALE GENOMIC DNA]</scope>
    <source>
        <strain evidence="3 4">B3ACCR2</strain>
    </source>
</reference>
<keyword evidence="2" id="KW-0812">Transmembrane</keyword>
<accession>A0A839PSV6</accession>
<evidence type="ECO:0000256" key="1">
    <source>
        <dbReference type="SAM" id="MobiDB-lite"/>
    </source>
</evidence>
<gene>
    <name evidence="3" type="ORF">FHW14_000206</name>
</gene>
<dbReference type="Proteomes" id="UP000590811">
    <property type="component" value="Unassembled WGS sequence"/>
</dbReference>
<organism evidence="3 4">
    <name type="scientific">Terracoccus luteus</name>
    <dbReference type="NCBI Taxonomy" id="53356"/>
    <lineage>
        <taxon>Bacteria</taxon>
        <taxon>Bacillati</taxon>
        <taxon>Actinomycetota</taxon>
        <taxon>Actinomycetes</taxon>
        <taxon>Micrococcales</taxon>
        <taxon>Intrasporangiaceae</taxon>
        <taxon>Terracoccus</taxon>
    </lineage>
</organism>
<feature type="transmembrane region" description="Helical" evidence="2">
    <location>
        <begin position="45"/>
        <end position="63"/>
    </location>
</feature>
<protein>
    <submittedName>
        <fullName evidence="3">Uncharacterized protein</fullName>
    </submittedName>
</protein>
<feature type="transmembrane region" description="Helical" evidence="2">
    <location>
        <begin position="134"/>
        <end position="155"/>
    </location>
</feature>
<feature type="transmembrane region" description="Helical" evidence="2">
    <location>
        <begin position="69"/>
        <end position="88"/>
    </location>
</feature>
<evidence type="ECO:0000313" key="4">
    <source>
        <dbReference type="Proteomes" id="UP000590811"/>
    </source>
</evidence>
<name>A0A839PSV6_9MICO</name>